<organism evidence="2 3">
    <name type="scientific">Miscanthus lutarioriparius</name>
    <dbReference type="NCBI Taxonomy" id="422564"/>
    <lineage>
        <taxon>Eukaryota</taxon>
        <taxon>Viridiplantae</taxon>
        <taxon>Streptophyta</taxon>
        <taxon>Embryophyta</taxon>
        <taxon>Tracheophyta</taxon>
        <taxon>Spermatophyta</taxon>
        <taxon>Magnoliopsida</taxon>
        <taxon>Liliopsida</taxon>
        <taxon>Poales</taxon>
        <taxon>Poaceae</taxon>
        <taxon>PACMAD clade</taxon>
        <taxon>Panicoideae</taxon>
        <taxon>Andropogonodae</taxon>
        <taxon>Andropogoneae</taxon>
        <taxon>Saccharinae</taxon>
        <taxon>Miscanthus</taxon>
    </lineage>
</organism>
<proteinExistence type="predicted"/>
<accession>A0A811ML40</accession>
<evidence type="ECO:0000313" key="3">
    <source>
        <dbReference type="Proteomes" id="UP000604825"/>
    </source>
</evidence>
<sequence length="152" mass="16770">MAADGNGRPTAAYFWRAAAMADRPATIPRSRGRRWAAWQCPSQLETIRRDGGAAMRTGGARQWGDGGAATAIREAMRQGEMEMERGRTGTGVGRGRAKPYVGGSNGRESRQRFSRLRTESSALRSCCFQTTCIWKISCIILDLKNAQMRILQ</sequence>
<dbReference type="AlphaFoldDB" id="A0A811ML40"/>
<evidence type="ECO:0000256" key="1">
    <source>
        <dbReference type="SAM" id="MobiDB-lite"/>
    </source>
</evidence>
<evidence type="ECO:0000313" key="2">
    <source>
        <dbReference type="EMBL" id="CAD6206166.1"/>
    </source>
</evidence>
<feature type="compositionally biased region" description="Basic and acidic residues" evidence="1">
    <location>
        <begin position="77"/>
        <end position="87"/>
    </location>
</feature>
<reference evidence="2" key="1">
    <citation type="submission" date="2020-10" db="EMBL/GenBank/DDBJ databases">
        <authorList>
            <person name="Han B."/>
            <person name="Lu T."/>
            <person name="Zhao Q."/>
            <person name="Huang X."/>
            <person name="Zhao Y."/>
        </authorList>
    </citation>
    <scope>NUCLEOTIDE SEQUENCE</scope>
</reference>
<name>A0A811ML40_9POAL</name>
<comment type="caution">
    <text evidence="2">The sequence shown here is derived from an EMBL/GenBank/DDBJ whole genome shotgun (WGS) entry which is preliminary data.</text>
</comment>
<gene>
    <name evidence="2" type="ORF">NCGR_LOCUS3905</name>
</gene>
<keyword evidence="3" id="KW-1185">Reference proteome</keyword>
<feature type="region of interest" description="Disordered" evidence="1">
    <location>
        <begin position="77"/>
        <end position="113"/>
    </location>
</feature>
<protein>
    <submittedName>
        <fullName evidence="2">Uncharacterized protein</fullName>
    </submittedName>
</protein>
<dbReference type="Proteomes" id="UP000604825">
    <property type="component" value="Unassembled WGS sequence"/>
</dbReference>
<dbReference type="EMBL" id="CAJGYO010000001">
    <property type="protein sequence ID" value="CAD6206166.1"/>
    <property type="molecule type" value="Genomic_DNA"/>
</dbReference>